<evidence type="ECO:0000313" key="2">
    <source>
        <dbReference type="EMBL" id="MDC7785162.1"/>
    </source>
</evidence>
<name>A0ABT5J677_RHOTP</name>
<reference evidence="2" key="1">
    <citation type="journal article" date="2023" name="Microbiol Resour">
        <title>Genome Sequences of Rhodoplanes serenus and Two Thermotolerant Strains, Rhodoplanes tepidamans and 'Rhodoplanes cryptolactis,' Further Refine the Genus.</title>
        <authorList>
            <person name="Rayyan A.A."/>
            <person name="Kyndt J.A."/>
        </authorList>
    </citation>
    <scope>NUCLEOTIDE SEQUENCE</scope>
    <source>
        <strain evidence="2">DSM 9987</strain>
    </source>
</reference>
<evidence type="ECO:0000259" key="1">
    <source>
        <dbReference type="Pfam" id="PF08984"/>
    </source>
</evidence>
<dbReference type="Pfam" id="PF08984">
    <property type="entry name" value="DUF1858"/>
    <property type="match status" value="1"/>
</dbReference>
<dbReference type="Gene3D" id="1.10.3910.10">
    <property type="entry name" value="SP0561-like"/>
    <property type="match status" value="1"/>
</dbReference>
<dbReference type="InterPro" id="IPR023883">
    <property type="entry name" value="CHP03980_redox-disulphide"/>
</dbReference>
<accession>A0ABT5J677</accession>
<dbReference type="EMBL" id="JAQQLI010000005">
    <property type="protein sequence ID" value="MDC7785162.1"/>
    <property type="molecule type" value="Genomic_DNA"/>
</dbReference>
<proteinExistence type="predicted"/>
<comment type="caution">
    <text evidence="2">The sequence shown here is derived from an EMBL/GenBank/DDBJ whole genome shotgun (WGS) entry which is preliminary data.</text>
</comment>
<dbReference type="PANTHER" id="PTHR39341:SF1">
    <property type="entry name" value="DUF1858 DOMAIN-CONTAINING PROTEIN"/>
    <property type="match status" value="1"/>
</dbReference>
<dbReference type="InterPro" id="IPR015077">
    <property type="entry name" value="DUF1858"/>
</dbReference>
<dbReference type="RefSeq" id="WP_272776007.1">
    <property type="nucleotide sequence ID" value="NZ_JAQQLI010000005.1"/>
</dbReference>
<organism evidence="2 3">
    <name type="scientific">Rhodoplanes tepidamans</name>
    <name type="common">Rhodoplanes cryptolactis</name>
    <dbReference type="NCBI Taxonomy" id="200616"/>
    <lineage>
        <taxon>Bacteria</taxon>
        <taxon>Pseudomonadati</taxon>
        <taxon>Pseudomonadota</taxon>
        <taxon>Alphaproteobacteria</taxon>
        <taxon>Hyphomicrobiales</taxon>
        <taxon>Nitrobacteraceae</taxon>
        <taxon>Rhodoplanes</taxon>
    </lineage>
</organism>
<reference evidence="2" key="2">
    <citation type="submission" date="2023-02" db="EMBL/GenBank/DDBJ databases">
        <authorList>
            <person name="Rayyan A."/>
            <person name="Meyer T."/>
            <person name="Kyndt J.A."/>
        </authorList>
    </citation>
    <scope>NUCLEOTIDE SEQUENCE</scope>
    <source>
        <strain evidence="2">DSM 9987</strain>
    </source>
</reference>
<dbReference type="Proteomes" id="UP001165652">
    <property type="component" value="Unassembled WGS sequence"/>
</dbReference>
<dbReference type="PANTHER" id="PTHR39341">
    <property type="entry name" value="BSL7085 PROTEIN"/>
    <property type="match status" value="1"/>
</dbReference>
<dbReference type="NCBIfam" id="TIGR03980">
    <property type="entry name" value="prismane_assoc"/>
    <property type="match status" value="1"/>
</dbReference>
<keyword evidence="3" id="KW-1185">Reference proteome</keyword>
<dbReference type="SUPFAM" id="SSF140683">
    <property type="entry name" value="SP0561-like"/>
    <property type="match status" value="1"/>
</dbReference>
<feature type="domain" description="DUF1858" evidence="1">
    <location>
        <begin position="5"/>
        <end position="55"/>
    </location>
</feature>
<evidence type="ECO:0000313" key="3">
    <source>
        <dbReference type="Proteomes" id="UP001165652"/>
    </source>
</evidence>
<gene>
    <name evidence="2" type="ORF">PQJ73_05660</name>
</gene>
<dbReference type="InterPro" id="IPR038062">
    <property type="entry name" value="ScdA-like_N_sf"/>
</dbReference>
<sequence length="84" mass="8969">MTIRSNRLVADVLHDVPATLRVFLDFHMRCVGCPIASFHTVVDAAREHSVDLDRLLAALHAAAAVPTVGFAPPSAIGDRPGERG</sequence>
<protein>
    <submittedName>
        <fullName evidence="2">DUF1858 domain-containing protein</fullName>
    </submittedName>
</protein>